<gene>
    <name evidence="2" type="ORF">NFI88_06250</name>
</gene>
<dbReference type="RefSeq" id="WP_422919164.1">
    <property type="nucleotide sequence ID" value="NZ_JAMZEJ010000003.1"/>
</dbReference>
<evidence type="ECO:0000313" key="2">
    <source>
        <dbReference type="EMBL" id="MCQ8240445.1"/>
    </source>
</evidence>
<keyword evidence="3" id="KW-1185">Reference proteome</keyword>
<sequence>MGEVVNLRRVRRRRDRHAAGQEADANRARFGRTADEKRRDELDAGRRDAVLDGARIEREPDAD</sequence>
<evidence type="ECO:0000256" key="1">
    <source>
        <dbReference type="SAM" id="MobiDB-lite"/>
    </source>
</evidence>
<dbReference type="InterPro" id="IPR025227">
    <property type="entry name" value="DUF4169"/>
</dbReference>
<evidence type="ECO:0000313" key="3">
    <source>
        <dbReference type="Proteomes" id="UP001524547"/>
    </source>
</evidence>
<reference evidence="2 3" key="1">
    <citation type="submission" date="2022-06" db="EMBL/GenBank/DDBJ databases">
        <title>Rhizosaccharibacter gen. nov. sp. nov. KSS12, endophytic bacteria isolated from sugarcane.</title>
        <authorList>
            <person name="Pitiwittayakul N."/>
        </authorList>
    </citation>
    <scope>NUCLEOTIDE SEQUENCE [LARGE SCALE GENOMIC DNA]</scope>
    <source>
        <strain evidence="2 3">KSS12</strain>
    </source>
</reference>
<dbReference type="EMBL" id="JAMZEJ010000003">
    <property type="protein sequence ID" value="MCQ8240445.1"/>
    <property type="molecule type" value="Genomic_DNA"/>
</dbReference>
<comment type="caution">
    <text evidence="2">The sequence shown here is derived from an EMBL/GenBank/DDBJ whole genome shotgun (WGS) entry which is preliminary data.</text>
</comment>
<protein>
    <submittedName>
        <fullName evidence="2">DUF4169 family protein</fullName>
    </submittedName>
</protein>
<feature type="region of interest" description="Disordered" evidence="1">
    <location>
        <begin position="1"/>
        <end position="63"/>
    </location>
</feature>
<dbReference type="Proteomes" id="UP001524547">
    <property type="component" value="Unassembled WGS sequence"/>
</dbReference>
<feature type="compositionally biased region" description="Basic and acidic residues" evidence="1">
    <location>
        <begin position="24"/>
        <end position="63"/>
    </location>
</feature>
<proteinExistence type="predicted"/>
<accession>A0ABT1VVS5</accession>
<name>A0ABT1VVS5_9PROT</name>
<dbReference type="Pfam" id="PF13770">
    <property type="entry name" value="DUF4169"/>
    <property type="match status" value="1"/>
</dbReference>
<organism evidence="2 3">
    <name type="scientific">Rhizosaccharibacter radicis</name>
    <dbReference type="NCBI Taxonomy" id="2782605"/>
    <lineage>
        <taxon>Bacteria</taxon>
        <taxon>Pseudomonadati</taxon>
        <taxon>Pseudomonadota</taxon>
        <taxon>Alphaproteobacteria</taxon>
        <taxon>Acetobacterales</taxon>
        <taxon>Acetobacteraceae</taxon>
        <taxon>Rhizosaccharibacter</taxon>
    </lineage>
</organism>